<dbReference type="EMBL" id="CADCUA010000478">
    <property type="protein sequence ID" value="CAA9336726.1"/>
    <property type="molecule type" value="Genomic_DNA"/>
</dbReference>
<evidence type="ECO:0000313" key="1">
    <source>
        <dbReference type="EMBL" id="CAA9336726.1"/>
    </source>
</evidence>
<gene>
    <name evidence="1" type="ORF">AVDCRST_MAG71-2039</name>
</gene>
<name>A0A6J4LMZ0_9GAMM</name>
<proteinExistence type="predicted"/>
<protein>
    <recommendedName>
        <fullName evidence="2">STAS/SEC14 domain-containing protein</fullName>
    </recommendedName>
</protein>
<dbReference type="AlphaFoldDB" id="A0A6J4LMZ0"/>
<evidence type="ECO:0008006" key="2">
    <source>
        <dbReference type="Google" id="ProtNLM"/>
    </source>
</evidence>
<accession>A0A6J4LMZ0</accession>
<organism evidence="1">
    <name type="scientific">uncultured Lysobacter sp</name>
    <dbReference type="NCBI Taxonomy" id="271060"/>
    <lineage>
        <taxon>Bacteria</taxon>
        <taxon>Pseudomonadati</taxon>
        <taxon>Pseudomonadota</taxon>
        <taxon>Gammaproteobacteria</taxon>
        <taxon>Lysobacterales</taxon>
        <taxon>Lysobacteraceae</taxon>
        <taxon>Lysobacter</taxon>
        <taxon>environmental samples</taxon>
    </lineage>
</organism>
<reference evidence="1" key="1">
    <citation type="submission" date="2020-02" db="EMBL/GenBank/DDBJ databases">
        <authorList>
            <person name="Meier V. D."/>
        </authorList>
    </citation>
    <scope>NUCLEOTIDE SEQUENCE</scope>
    <source>
        <strain evidence="1">AVDCRST_MAG71</strain>
    </source>
</reference>
<sequence length="144" mass="16116">MPIETLRGEGFRVELEQRDGYLRALVCDGTDSAEVSIAYHRLLGAECLRRGARRLLVLEDLSDTDEAIDVDSIAAAALESGYDRFRTAFVELRGKHDVNEQGELASFMHGLTIRVFITEAQARQWLLYGEIEEDDETPGDARVA</sequence>